<feature type="compositionally biased region" description="Basic and acidic residues" evidence="1">
    <location>
        <begin position="7"/>
        <end position="21"/>
    </location>
</feature>
<protein>
    <submittedName>
        <fullName evidence="2">Uncharacterized protein</fullName>
    </submittedName>
</protein>
<evidence type="ECO:0000256" key="1">
    <source>
        <dbReference type="SAM" id="MobiDB-lite"/>
    </source>
</evidence>
<name>A0A6N7ZNF1_9MICO</name>
<sequence>MSEESLEPPRRPRRDDDREAFEGGASELDDWFQPMHLVLPMKEIRRSLRNPAP</sequence>
<gene>
    <name evidence="2" type="ORF">GJV82_18340</name>
</gene>
<reference evidence="2 3" key="1">
    <citation type="submission" date="2019-11" db="EMBL/GenBank/DDBJ databases">
        <title>Cellulosimicrobium composti sp. nov. isolated from a compost.</title>
        <authorList>
            <person name="Yang Y."/>
        </authorList>
    </citation>
    <scope>NUCLEOTIDE SEQUENCE [LARGE SCALE GENOMIC DNA]</scope>
    <source>
        <strain evidence="2 3">BIT-GX5</strain>
    </source>
</reference>
<accession>A0A6N7ZNF1</accession>
<evidence type="ECO:0000313" key="2">
    <source>
        <dbReference type="EMBL" id="MTG90880.1"/>
    </source>
</evidence>
<proteinExistence type="predicted"/>
<feature type="region of interest" description="Disordered" evidence="1">
    <location>
        <begin position="1"/>
        <end position="29"/>
    </location>
</feature>
<dbReference type="EMBL" id="WMKA01000072">
    <property type="protein sequence ID" value="MTG90880.1"/>
    <property type="molecule type" value="Genomic_DNA"/>
</dbReference>
<dbReference type="Proteomes" id="UP000440668">
    <property type="component" value="Unassembled WGS sequence"/>
</dbReference>
<comment type="caution">
    <text evidence="2">The sequence shown here is derived from an EMBL/GenBank/DDBJ whole genome shotgun (WGS) entry which is preliminary data.</text>
</comment>
<dbReference type="AlphaFoldDB" id="A0A6N7ZNF1"/>
<evidence type="ECO:0000313" key="3">
    <source>
        <dbReference type="Proteomes" id="UP000440668"/>
    </source>
</evidence>
<organism evidence="2 3">
    <name type="scientific">Cellulosimicrobium composti</name>
    <dbReference type="NCBI Taxonomy" id="2672572"/>
    <lineage>
        <taxon>Bacteria</taxon>
        <taxon>Bacillati</taxon>
        <taxon>Actinomycetota</taxon>
        <taxon>Actinomycetes</taxon>
        <taxon>Micrococcales</taxon>
        <taxon>Promicromonosporaceae</taxon>
        <taxon>Cellulosimicrobium</taxon>
    </lineage>
</organism>